<sequence length="188" mass="21340">MLRKVQNKEQQIIELFRRGDASAMDELYACYADYLTAVCYRYIPDDDKLKDVLQESFIKIFTKVSGFEYRGAGSLKAWLTRIVVNEALNALRREGAAHEQKLATNLPDLPDEEPDVGELNEETLLGMIGRLPQGCRTVFNLFVMEDKSHKEIAACLGIKPDTSASQLHKAKALLARMINEYRRKNGQT</sequence>
<dbReference type="EMBL" id="UGTJ01000001">
    <property type="protein sequence ID" value="SUB80214.1"/>
    <property type="molecule type" value="Genomic_DNA"/>
</dbReference>
<dbReference type="InterPro" id="IPR036388">
    <property type="entry name" value="WH-like_DNA-bd_sf"/>
</dbReference>
<dbReference type="InterPro" id="IPR013324">
    <property type="entry name" value="RNA_pol_sigma_r3/r4-like"/>
</dbReference>
<proteinExistence type="inferred from homology"/>
<dbReference type="InterPro" id="IPR013249">
    <property type="entry name" value="RNA_pol_sigma70_r4_t2"/>
</dbReference>
<dbReference type="AlphaFoldDB" id="A0AAQ1UJA3"/>
<dbReference type="InterPro" id="IPR007627">
    <property type="entry name" value="RNA_pol_sigma70_r2"/>
</dbReference>
<feature type="domain" description="RNA polymerase sigma factor 70 region 4 type 2" evidence="6">
    <location>
        <begin position="124"/>
        <end position="174"/>
    </location>
</feature>
<organism evidence="7 8">
    <name type="scientific">Segatella buccae</name>
    <dbReference type="NCBI Taxonomy" id="28126"/>
    <lineage>
        <taxon>Bacteria</taxon>
        <taxon>Pseudomonadati</taxon>
        <taxon>Bacteroidota</taxon>
        <taxon>Bacteroidia</taxon>
        <taxon>Bacteroidales</taxon>
        <taxon>Prevotellaceae</taxon>
        <taxon>Segatella</taxon>
    </lineage>
</organism>
<dbReference type="SUPFAM" id="SSF88946">
    <property type="entry name" value="Sigma2 domain of RNA polymerase sigma factors"/>
    <property type="match status" value="1"/>
</dbReference>
<evidence type="ECO:0000259" key="6">
    <source>
        <dbReference type="Pfam" id="PF08281"/>
    </source>
</evidence>
<dbReference type="GO" id="GO:0016987">
    <property type="term" value="F:sigma factor activity"/>
    <property type="evidence" value="ECO:0007669"/>
    <property type="project" value="UniProtKB-KW"/>
</dbReference>
<dbReference type="InterPro" id="IPR039425">
    <property type="entry name" value="RNA_pol_sigma-70-like"/>
</dbReference>
<dbReference type="GO" id="GO:0003677">
    <property type="term" value="F:DNA binding"/>
    <property type="evidence" value="ECO:0007669"/>
    <property type="project" value="InterPro"/>
</dbReference>
<keyword evidence="4" id="KW-0804">Transcription</keyword>
<keyword evidence="2" id="KW-0805">Transcription regulation</keyword>
<dbReference type="Gene3D" id="1.10.10.10">
    <property type="entry name" value="Winged helix-like DNA-binding domain superfamily/Winged helix DNA-binding domain"/>
    <property type="match status" value="1"/>
</dbReference>
<evidence type="ECO:0000256" key="4">
    <source>
        <dbReference type="ARBA" id="ARBA00023163"/>
    </source>
</evidence>
<dbReference type="SUPFAM" id="SSF88659">
    <property type="entry name" value="Sigma3 and sigma4 domains of RNA polymerase sigma factors"/>
    <property type="match status" value="1"/>
</dbReference>
<accession>A0AAQ1UJA3</accession>
<dbReference type="GO" id="GO:0006352">
    <property type="term" value="P:DNA-templated transcription initiation"/>
    <property type="evidence" value="ECO:0007669"/>
    <property type="project" value="InterPro"/>
</dbReference>
<name>A0AAQ1UJA3_9BACT</name>
<reference evidence="7 8" key="1">
    <citation type="submission" date="2018-06" db="EMBL/GenBank/DDBJ databases">
        <authorList>
            <consortium name="Pathogen Informatics"/>
            <person name="Doyle S."/>
        </authorList>
    </citation>
    <scope>NUCLEOTIDE SEQUENCE [LARGE SCALE GENOMIC DNA]</scope>
    <source>
        <strain evidence="7 8">NCTC13063</strain>
    </source>
</reference>
<dbReference type="PANTHER" id="PTHR43133">
    <property type="entry name" value="RNA POLYMERASE ECF-TYPE SIGMA FACTO"/>
    <property type="match status" value="1"/>
</dbReference>
<dbReference type="RefSeq" id="WP_004341988.1">
    <property type="nucleotide sequence ID" value="NZ_CAUUQQ010000020.1"/>
</dbReference>
<dbReference type="NCBIfam" id="TIGR02937">
    <property type="entry name" value="sigma70-ECF"/>
    <property type="match status" value="1"/>
</dbReference>
<protein>
    <submittedName>
        <fullName evidence="7">Sigma-24</fullName>
    </submittedName>
</protein>
<dbReference type="InterPro" id="IPR013325">
    <property type="entry name" value="RNA_pol_sigma_r2"/>
</dbReference>
<keyword evidence="3" id="KW-0731">Sigma factor</keyword>
<dbReference type="InterPro" id="IPR014284">
    <property type="entry name" value="RNA_pol_sigma-70_dom"/>
</dbReference>
<evidence type="ECO:0000259" key="5">
    <source>
        <dbReference type="Pfam" id="PF04542"/>
    </source>
</evidence>
<evidence type="ECO:0000256" key="1">
    <source>
        <dbReference type="ARBA" id="ARBA00010641"/>
    </source>
</evidence>
<comment type="similarity">
    <text evidence="1">Belongs to the sigma-70 factor family. ECF subfamily.</text>
</comment>
<dbReference type="Proteomes" id="UP000255283">
    <property type="component" value="Unassembled WGS sequence"/>
</dbReference>
<evidence type="ECO:0000256" key="3">
    <source>
        <dbReference type="ARBA" id="ARBA00023082"/>
    </source>
</evidence>
<dbReference type="PANTHER" id="PTHR43133:SF46">
    <property type="entry name" value="RNA POLYMERASE SIGMA-70 FACTOR ECF SUBFAMILY"/>
    <property type="match status" value="1"/>
</dbReference>
<dbReference type="Gene3D" id="1.10.1740.10">
    <property type="match status" value="1"/>
</dbReference>
<dbReference type="Pfam" id="PF04542">
    <property type="entry name" value="Sigma70_r2"/>
    <property type="match status" value="1"/>
</dbReference>
<dbReference type="Pfam" id="PF08281">
    <property type="entry name" value="Sigma70_r4_2"/>
    <property type="match status" value="1"/>
</dbReference>
<evidence type="ECO:0000313" key="8">
    <source>
        <dbReference type="Proteomes" id="UP000255283"/>
    </source>
</evidence>
<evidence type="ECO:0000313" key="7">
    <source>
        <dbReference type="EMBL" id="SUB80214.1"/>
    </source>
</evidence>
<gene>
    <name evidence="7" type="primary">rpoE_2</name>
    <name evidence="7" type="ORF">NCTC13063_01497</name>
</gene>
<evidence type="ECO:0000256" key="2">
    <source>
        <dbReference type="ARBA" id="ARBA00023015"/>
    </source>
</evidence>
<comment type="caution">
    <text evidence="7">The sequence shown here is derived from an EMBL/GenBank/DDBJ whole genome shotgun (WGS) entry which is preliminary data.</text>
</comment>
<feature type="domain" description="RNA polymerase sigma-70 region 2" evidence="5">
    <location>
        <begin position="27"/>
        <end position="95"/>
    </location>
</feature>